<feature type="chain" id="PRO_5042102280" description="PepSY domain-containing protein" evidence="2">
    <location>
        <begin position="18"/>
        <end position="196"/>
    </location>
</feature>
<dbReference type="Proteomes" id="UP000242864">
    <property type="component" value="Chromosome"/>
</dbReference>
<evidence type="ECO:0000256" key="1">
    <source>
        <dbReference type="SAM" id="MobiDB-lite"/>
    </source>
</evidence>
<dbReference type="RefSeq" id="WP_085237961.1">
    <property type="nucleotide sequence ID" value="NZ_CP020773.1"/>
</dbReference>
<evidence type="ECO:0000259" key="3">
    <source>
        <dbReference type="Pfam" id="PF03413"/>
    </source>
</evidence>
<protein>
    <recommendedName>
        <fullName evidence="3">PepSY domain-containing protein</fullName>
    </recommendedName>
</protein>
<feature type="region of interest" description="Disordered" evidence="1">
    <location>
        <begin position="24"/>
        <end position="47"/>
    </location>
</feature>
<gene>
    <name evidence="4" type="ORF">B5P37_09350</name>
</gene>
<feature type="signal peptide" evidence="2">
    <location>
        <begin position="1"/>
        <end position="17"/>
    </location>
</feature>
<dbReference type="InterPro" id="IPR025711">
    <property type="entry name" value="PepSY"/>
</dbReference>
<dbReference type="AlphaFoldDB" id="A0AAC9RTI5"/>
<dbReference type="Pfam" id="PF03413">
    <property type="entry name" value="PepSY"/>
    <property type="match status" value="2"/>
</dbReference>
<evidence type="ECO:0000313" key="4">
    <source>
        <dbReference type="EMBL" id="ARJ51499.1"/>
    </source>
</evidence>
<reference evidence="4 5" key="1">
    <citation type="submission" date="2017-04" db="EMBL/GenBank/DDBJ databases">
        <authorList>
            <person name="Veseli I.A."/>
            <person name="Tang C."/>
            <person name="Pombert J.-F."/>
        </authorList>
    </citation>
    <scope>NUCLEOTIDE SEQUENCE [LARGE SCALE GENOMIC DNA]</scope>
    <source>
        <strain evidence="4 5">ATCC 700373</strain>
    </source>
</reference>
<name>A0AAC9RTI5_9STAP</name>
<keyword evidence="2" id="KW-0732">Signal</keyword>
<proteinExistence type="predicted"/>
<feature type="compositionally biased region" description="Basic and acidic residues" evidence="1">
    <location>
        <begin position="24"/>
        <end position="44"/>
    </location>
</feature>
<accession>A0AAC9RTI5</accession>
<evidence type="ECO:0000313" key="5">
    <source>
        <dbReference type="Proteomes" id="UP000242864"/>
    </source>
</evidence>
<dbReference type="EMBL" id="CP020773">
    <property type="protein sequence ID" value="ARJ51499.1"/>
    <property type="molecule type" value="Genomic_DNA"/>
</dbReference>
<feature type="domain" description="PepSY" evidence="3">
    <location>
        <begin position="63"/>
        <end position="107"/>
    </location>
</feature>
<feature type="domain" description="PepSY" evidence="3">
    <location>
        <begin position="139"/>
        <end position="193"/>
    </location>
</feature>
<evidence type="ECO:0000256" key="2">
    <source>
        <dbReference type="SAM" id="SignalP"/>
    </source>
</evidence>
<dbReference type="KEGG" id="slz:B5P37_09350"/>
<keyword evidence="5" id="KW-1185">Reference proteome</keyword>
<dbReference type="Gene3D" id="3.10.450.40">
    <property type="match status" value="2"/>
</dbReference>
<sequence length="196" mass="22535">MKLKLTTILLSTGFILAACGQDDHHDSEKEANHTKTEHTHDQQHKNQNTDGQTIALNQIKTQPENAIKTAKSAFDGELKQIEYKKEKGEWVYDVELHKGQEEAEIKVSDKDNKVIHKHIDKEKDQEQHPTIQYSDALQFDKAVKKAQEQQQGELKQWTLKNSDGHFVYEIELNGKQGEKEIVLDAKTSKVLEQDHE</sequence>
<dbReference type="PROSITE" id="PS51257">
    <property type="entry name" value="PROKAR_LIPOPROTEIN"/>
    <property type="match status" value="1"/>
</dbReference>
<organism evidence="4 5">
    <name type="scientific">Staphylococcus lutrae</name>
    <dbReference type="NCBI Taxonomy" id="155085"/>
    <lineage>
        <taxon>Bacteria</taxon>
        <taxon>Bacillati</taxon>
        <taxon>Bacillota</taxon>
        <taxon>Bacilli</taxon>
        <taxon>Bacillales</taxon>
        <taxon>Staphylococcaceae</taxon>
        <taxon>Staphylococcus</taxon>
    </lineage>
</organism>